<dbReference type="Proteomes" id="UP000295129">
    <property type="component" value="Unassembled WGS sequence"/>
</dbReference>
<proteinExistence type="predicted"/>
<dbReference type="SUPFAM" id="SSF55331">
    <property type="entry name" value="Tautomerase/MIF"/>
    <property type="match status" value="1"/>
</dbReference>
<evidence type="ECO:0000313" key="1">
    <source>
        <dbReference type="EMBL" id="TDN50791.1"/>
    </source>
</evidence>
<reference evidence="1 2" key="1">
    <citation type="submission" date="2019-03" db="EMBL/GenBank/DDBJ databases">
        <title>Genomic Encyclopedia of Type Strains, Phase IV (KMG-IV): sequencing the most valuable type-strain genomes for metagenomic binning, comparative biology and taxonomic classification.</title>
        <authorList>
            <person name="Goeker M."/>
        </authorList>
    </citation>
    <scope>NUCLEOTIDE SEQUENCE [LARGE SCALE GENOMIC DNA]</scope>
    <source>
        <strain evidence="1 2">DSM 12121</strain>
    </source>
</reference>
<dbReference type="AlphaFoldDB" id="A0A4R6DZI5"/>
<name>A0A4R6DZI5_9RHOO</name>
<evidence type="ECO:0000313" key="2">
    <source>
        <dbReference type="Proteomes" id="UP000295129"/>
    </source>
</evidence>
<dbReference type="OrthoDB" id="9804765at2"/>
<gene>
    <name evidence="1" type="ORF">C7389_10834</name>
</gene>
<comment type="caution">
    <text evidence="1">The sequence shown here is derived from an EMBL/GenBank/DDBJ whole genome shotgun (WGS) entry which is preliminary data.</text>
</comment>
<organism evidence="1 2">
    <name type="scientific">Azoarcus indigens</name>
    <dbReference type="NCBI Taxonomy" id="29545"/>
    <lineage>
        <taxon>Bacteria</taxon>
        <taxon>Pseudomonadati</taxon>
        <taxon>Pseudomonadota</taxon>
        <taxon>Betaproteobacteria</taxon>
        <taxon>Rhodocyclales</taxon>
        <taxon>Zoogloeaceae</taxon>
        <taxon>Azoarcus</taxon>
    </lineage>
</organism>
<keyword evidence="2" id="KW-1185">Reference proteome</keyword>
<protein>
    <submittedName>
        <fullName evidence="1">4-oxalocrotonate tautomerase</fullName>
    </submittedName>
</protein>
<dbReference type="InterPro" id="IPR014347">
    <property type="entry name" value="Tautomerase/MIF_sf"/>
</dbReference>
<dbReference type="EMBL" id="SNVV01000008">
    <property type="protein sequence ID" value="TDN50791.1"/>
    <property type="molecule type" value="Genomic_DNA"/>
</dbReference>
<accession>A0A4R6DZI5</accession>
<sequence>MPILHFHLAEGQYTAEQHETLLVESSRFFAEVLACPVDRVRVFIQLYRPELVAVGGVPLCREVRRAPYFSFVVMEGRSLADRQRLLHGFTDIVERVLGVDRALVRGGIVPVVPENWGIGGVPASVMRQGEVAARAGKTC</sequence>
<dbReference type="Gene3D" id="3.30.429.10">
    <property type="entry name" value="Macrophage Migration Inhibitory Factor"/>
    <property type="match status" value="2"/>
</dbReference>
<dbReference type="RefSeq" id="WP_133591161.1">
    <property type="nucleotide sequence ID" value="NZ_SNVV01000008.1"/>
</dbReference>